<reference evidence="1" key="1">
    <citation type="journal article" date="2014" name="Front. Microbiol.">
        <title>High frequency of phylogenetically diverse reductive dehalogenase-homologous genes in deep subseafloor sedimentary metagenomes.</title>
        <authorList>
            <person name="Kawai M."/>
            <person name="Futagami T."/>
            <person name="Toyoda A."/>
            <person name="Takaki Y."/>
            <person name="Nishi S."/>
            <person name="Hori S."/>
            <person name="Arai W."/>
            <person name="Tsubouchi T."/>
            <person name="Morono Y."/>
            <person name="Uchiyama I."/>
            <person name="Ito T."/>
            <person name="Fujiyama A."/>
            <person name="Inagaki F."/>
            <person name="Takami H."/>
        </authorList>
    </citation>
    <scope>NUCLEOTIDE SEQUENCE</scope>
    <source>
        <strain evidence="1">Expedition CK06-06</strain>
    </source>
</reference>
<dbReference type="AlphaFoldDB" id="X0USS9"/>
<dbReference type="EMBL" id="BARS01024048">
    <property type="protein sequence ID" value="GAG03353.1"/>
    <property type="molecule type" value="Genomic_DNA"/>
</dbReference>
<comment type="caution">
    <text evidence="1">The sequence shown here is derived from an EMBL/GenBank/DDBJ whole genome shotgun (WGS) entry which is preliminary data.</text>
</comment>
<organism evidence="1">
    <name type="scientific">marine sediment metagenome</name>
    <dbReference type="NCBI Taxonomy" id="412755"/>
    <lineage>
        <taxon>unclassified sequences</taxon>
        <taxon>metagenomes</taxon>
        <taxon>ecological metagenomes</taxon>
    </lineage>
</organism>
<protein>
    <submittedName>
        <fullName evidence="1">Uncharacterized protein</fullName>
    </submittedName>
</protein>
<sequence length="55" mass="6130">IAKLEAEGEIRSEMVQPIDADGKKEAWCYAYYPVAKTVSLEKAADISRELEKLDG</sequence>
<gene>
    <name evidence="1" type="ORF">S01H1_38225</name>
</gene>
<evidence type="ECO:0000313" key="1">
    <source>
        <dbReference type="EMBL" id="GAG03353.1"/>
    </source>
</evidence>
<accession>X0USS9</accession>
<proteinExistence type="predicted"/>
<name>X0USS9_9ZZZZ</name>
<feature type="non-terminal residue" evidence="1">
    <location>
        <position position="1"/>
    </location>
</feature>